<feature type="domain" description="MaoC-like" evidence="1">
    <location>
        <begin position="4"/>
        <end position="87"/>
    </location>
</feature>
<dbReference type="PANTHER" id="PTHR43437">
    <property type="entry name" value="HYDROXYACYL-THIOESTER DEHYDRATASE TYPE 2, MITOCHONDRIAL-RELATED"/>
    <property type="match status" value="1"/>
</dbReference>
<evidence type="ECO:0000259" key="1">
    <source>
        <dbReference type="Pfam" id="PF01575"/>
    </source>
</evidence>
<dbReference type="AlphaFoldDB" id="A0A381WA60"/>
<dbReference type="InterPro" id="IPR050965">
    <property type="entry name" value="UPF0336/Enoyl-CoA_hydratase"/>
</dbReference>
<dbReference type="PANTHER" id="PTHR43437:SF3">
    <property type="entry name" value="HYDROXYACYL-THIOESTER DEHYDRATASE TYPE 2, MITOCHONDRIAL"/>
    <property type="match status" value="1"/>
</dbReference>
<protein>
    <recommendedName>
        <fullName evidence="1">MaoC-like domain-containing protein</fullName>
    </recommendedName>
</protein>
<reference evidence="2" key="1">
    <citation type="submission" date="2018-05" db="EMBL/GenBank/DDBJ databases">
        <authorList>
            <person name="Lanie J.A."/>
            <person name="Ng W.-L."/>
            <person name="Kazmierczak K.M."/>
            <person name="Andrzejewski T.M."/>
            <person name="Davidsen T.M."/>
            <person name="Wayne K.J."/>
            <person name="Tettelin H."/>
            <person name="Glass J.I."/>
            <person name="Rusch D."/>
            <person name="Podicherti R."/>
            <person name="Tsui H.-C.T."/>
            <person name="Winkler M.E."/>
        </authorList>
    </citation>
    <scope>NUCLEOTIDE SEQUENCE</scope>
</reference>
<dbReference type="GO" id="GO:0006633">
    <property type="term" value="P:fatty acid biosynthetic process"/>
    <property type="evidence" value="ECO:0007669"/>
    <property type="project" value="TreeGrafter"/>
</dbReference>
<feature type="non-terminal residue" evidence="2">
    <location>
        <position position="1"/>
    </location>
</feature>
<dbReference type="InterPro" id="IPR029069">
    <property type="entry name" value="HotDog_dom_sf"/>
</dbReference>
<feature type="non-terminal residue" evidence="2">
    <location>
        <position position="91"/>
    </location>
</feature>
<sequence length="91" mass="10323">MLDNFANISGDFNPLHMDEQYAKTTQFKGRVCHGMLLTSFFSRLIGMYIPGKFSLYFSQSLNFRAPCFIGDEVTITGTVTEKHNSTKMLTL</sequence>
<dbReference type="Gene3D" id="3.10.129.10">
    <property type="entry name" value="Hotdog Thioesterase"/>
    <property type="match status" value="1"/>
</dbReference>
<dbReference type="GO" id="GO:0019171">
    <property type="term" value="F:(3R)-hydroxyacyl-[acyl-carrier-protein] dehydratase activity"/>
    <property type="evidence" value="ECO:0007669"/>
    <property type="project" value="TreeGrafter"/>
</dbReference>
<dbReference type="CDD" id="cd03449">
    <property type="entry name" value="R_hydratase"/>
    <property type="match status" value="1"/>
</dbReference>
<dbReference type="SUPFAM" id="SSF54637">
    <property type="entry name" value="Thioesterase/thiol ester dehydrase-isomerase"/>
    <property type="match status" value="1"/>
</dbReference>
<organism evidence="2">
    <name type="scientific">marine metagenome</name>
    <dbReference type="NCBI Taxonomy" id="408172"/>
    <lineage>
        <taxon>unclassified sequences</taxon>
        <taxon>metagenomes</taxon>
        <taxon>ecological metagenomes</taxon>
    </lineage>
</organism>
<proteinExistence type="predicted"/>
<name>A0A381WA60_9ZZZZ</name>
<dbReference type="EMBL" id="UINC01011113">
    <property type="protein sequence ID" value="SVA49181.1"/>
    <property type="molecule type" value="Genomic_DNA"/>
</dbReference>
<gene>
    <name evidence="2" type="ORF">METZ01_LOCUS102035</name>
</gene>
<evidence type="ECO:0000313" key="2">
    <source>
        <dbReference type="EMBL" id="SVA49181.1"/>
    </source>
</evidence>
<accession>A0A381WA60</accession>
<dbReference type="Pfam" id="PF01575">
    <property type="entry name" value="MaoC_dehydratas"/>
    <property type="match status" value="1"/>
</dbReference>
<dbReference type="InterPro" id="IPR002539">
    <property type="entry name" value="MaoC-like_dom"/>
</dbReference>